<comment type="caution">
    <text evidence="12">The sequence shown here is derived from an EMBL/GenBank/DDBJ whole genome shotgun (WGS) entry which is preliminary data.</text>
</comment>
<gene>
    <name evidence="12" type="ORF">BKA21_002454</name>
    <name evidence="11" type="ORF">Col01nite_14680</name>
</gene>
<dbReference type="InterPro" id="IPR011712">
    <property type="entry name" value="Sig_transdc_His_kin_sub3_dim/P"/>
</dbReference>
<dbReference type="GO" id="GO:0046983">
    <property type="term" value="F:protein dimerization activity"/>
    <property type="evidence" value="ECO:0007669"/>
    <property type="project" value="InterPro"/>
</dbReference>
<keyword evidence="8" id="KW-0902">Two-component regulatory system</keyword>
<dbReference type="InterPro" id="IPR036890">
    <property type="entry name" value="HATPase_C_sf"/>
</dbReference>
<evidence type="ECO:0000256" key="3">
    <source>
        <dbReference type="ARBA" id="ARBA00022553"/>
    </source>
</evidence>
<evidence type="ECO:0000256" key="7">
    <source>
        <dbReference type="ARBA" id="ARBA00022840"/>
    </source>
</evidence>
<evidence type="ECO:0000256" key="6">
    <source>
        <dbReference type="ARBA" id="ARBA00022777"/>
    </source>
</evidence>
<proteinExistence type="predicted"/>
<keyword evidence="6 12" id="KW-0418">Kinase</keyword>
<dbReference type="CDD" id="cd16917">
    <property type="entry name" value="HATPase_UhpB-NarQ-NarX-like"/>
    <property type="match status" value="1"/>
</dbReference>
<evidence type="ECO:0000259" key="10">
    <source>
        <dbReference type="Pfam" id="PF07730"/>
    </source>
</evidence>
<evidence type="ECO:0000256" key="2">
    <source>
        <dbReference type="ARBA" id="ARBA00012438"/>
    </source>
</evidence>
<dbReference type="InterPro" id="IPR050482">
    <property type="entry name" value="Sensor_HK_TwoCompSys"/>
</dbReference>
<evidence type="ECO:0000256" key="9">
    <source>
        <dbReference type="SAM" id="Phobius"/>
    </source>
</evidence>
<evidence type="ECO:0000256" key="5">
    <source>
        <dbReference type="ARBA" id="ARBA00022741"/>
    </source>
</evidence>
<feature type="transmembrane region" description="Helical" evidence="9">
    <location>
        <begin position="131"/>
        <end position="150"/>
    </location>
</feature>
<evidence type="ECO:0000256" key="4">
    <source>
        <dbReference type="ARBA" id="ARBA00022679"/>
    </source>
</evidence>
<dbReference type="Pfam" id="PF07730">
    <property type="entry name" value="HisKA_3"/>
    <property type="match status" value="1"/>
</dbReference>
<name>A0A7Y9FGH8_9CELL</name>
<dbReference type="RefSeq" id="WP_140459396.1">
    <property type="nucleotide sequence ID" value="NZ_BAABFI010000008.1"/>
</dbReference>
<sequence length="429" mass="43646">MLVAQGRRAALAVSRWWAARASGATDRADALGLLALGLALLALDVGGVGPTSPVLDVPAPRAWQGALLLVATLLLASKRRRPVGVLVAVVVLSVVDALLGGGLGMYLVLFDALFAVAVHASVRARRCTQGVVGAGVLAGAVAAVVAGLAARDVVQVVLVLVAMFLTPFWWGGDVRRTEELARSEARRADLERERADLARAHADDAARIAALDRATAVQDERASMARDLHDAVAGHLAAVAIHAEAALARPADAARDRTALRAVRAGALDALTEMRAMILVLRAGAGADDLPAPPGLDQVASLDVDLAGAGLPAVSAAVGQTAYRIAQEAVTNAHKHGSGRPVLTARTSGGSLHLEVRNPVPAPVGARRDLPRDLPSSSSGLASMRERAAVLGGGVTAGAEGGAWVVRARLPLDPAPAPAPGPAAGEVPS</sequence>
<evidence type="ECO:0000313" key="13">
    <source>
        <dbReference type="Proteomes" id="UP000577956"/>
    </source>
</evidence>
<dbReference type="EMBL" id="BONN01000003">
    <property type="protein sequence ID" value="GIG32309.1"/>
    <property type="molecule type" value="Genomic_DNA"/>
</dbReference>
<dbReference type="AlphaFoldDB" id="A0A7Y9FGH8"/>
<dbReference type="EC" id="2.7.13.3" evidence="2"/>
<keyword evidence="4" id="KW-0808">Transferase</keyword>
<dbReference type="PANTHER" id="PTHR24421">
    <property type="entry name" value="NITRATE/NITRITE SENSOR PROTEIN NARX-RELATED"/>
    <property type="match status" value="1"/>
</dbReference>
<evidence type="ECO:0000313" key="11">
    <source>
        <dbReference type="EMBL" id="GIG32309.1"/>
    </source>
</evidence>
<keyword evidence="14" id="KW-1185">Reference proteome</keyword>
<dbReference type="PANTHER" id="PTHR24421:SF10">
    <property type="entry name" value="NITRATE_NITRITE SENSOR PROTEIN NARQ"/>
    <property type="match status" value="1"/>
</dbReference>
<feature type="transmembrane region" description="Helical" evidence="9">
    <location>
        <begin position="105"/>
        <end position="124"/>
    </location>
</feature>
<protein>
    <recommendedName>
        <fullName evidence="2">histidine kinase</fullName>
        <ecNumber evidence="2">2.7.13.3</ecNumber>
    </recommendedName>
</protein>
<dbReference type="Proteomes" id="UP000577956">
    <property type="component" value="Unassembled WGS sequence"/>
</dbReference>
<keyword evidence="9" id="KW-0812">Transmembrane</keyword>
<evidence type="ECO:0000313" key="12">
    <source>
        <dbReference type="EMBL" id="NYD86905.1"/>
    </source>
</evidence>
<dbReference type="EMBL" id="JACCBK010000001">
    <property type="protein sequence ID" value="NYD86905.1"/>
    <property type="molecule type" value="Genomic_DNA"/>
</dbReference>
<dbReference type="GO" id="GO:0000155">
    <property type="term" value="F:phosphorelay sensor kinase activity"/>
    <property type="evidence" value="ECO:0007669"/>
    <property type="project" value="InterPro"/>
</dbReference>
<dbReference type="SUPFAM" id="SSF55874">
    <property type="entry name" value="ATPase domain of HSP90 chaperone/DNA topoisomerase II/histidine kinase"/>
    <property type="match status" value="1"/>
</dbReference>
<feature type="domain" description="Signal transduction histidine kinase subgroup 3 dimerisation and phosphoacceptor" evidence="10">
    <location>
        <begin position="220"/>
        <end position="284"/>
    </location>
</feature>
<accession>A0A7Y9FGH8</accession>
<dbReference type="GO" id="GO:0005524">
    <property type="term" value="F:ATP binding"/>
    <property type="evidence" value="ECO:0007669"/>
    <property type="project" value="UniProtKB-KW"/>
</dbReference>
<evidence type="ECO:0000256" key="1">
    <source>
        <dbReference type="ARBA" id="ARBA00000085"/>
    </source>
</evidence>
<feature type="transmembrane region" description="Helical" evidence="9">
    <location>
        <begin position="156"/>
        <end position="172"/>
    </location>
</feature>
<keyword evidence="9" id="KW-1133">Transmembrane helix</keyword>
<keyword evidence="7" id="KW-0067">ATP-binding</keyword>
<organism evidence="12 13">
    <name type="scientific">Cellulomonas oligotrophica</name>
    <dbReference type="NCBI Taxonomy" id="931536"/>
    <lineage>
        <taxon>Bacteria</taxon>
        <taxon>Bacillati</taxon>
        <taxon>Actinomycetota</taxon>
        <taxon>Actinomycetes</taxon>
        <taxon>Micrococcales</taxon>
        <taxon>Cellulomonadaceae</taxon>
        <taxon>Cellulomonas</taxon>
    </lineage>
</organism>
<reference evidence="11 14" key="2">
    <citation type="submission" date="2021-01" db="EMBL/GenBank/DDBJ databases">
        <title>Whole genome shotgun sequence of Cellulomonas oligotrophica NBRC 109435.</title>
        <authorList>
            <person name="Komaki H."/>
            <person name="Tamura T."/>
        </authorList>
    </citation>
    <scope>NUCLEOTIDE SEQUENCE [LARGE SCALE GENOMIC DNA]</scope>
    <source>
        <strain evidence="11 14">NBRC 109435</strain>
    </source>
</reference>
<evidence type="ECO:0000256" key="8">
    <source>
        <dbReference type="ARBA" id="ARBA00023012"/>
    </source>
</evidence>
<keyword evidence="3" id="KW-0597">Phosphoprotein</keyword>
<dbReference type="GO" id="GO:0016020">
    <property type="term" value="C:membrane"/>
    <property type="evidence" value="ECO:0007669"/>
    <property type="project" value="InterPro"/>
</dbReference>
<keyword evidence="5" id="KW-0547">Nucleotide-binding</keyword>
<feature type="transmembrane region" description="Helical" evidence="9">
    <location>
        <begin position="83"/>
        <end position="99"/>
    </location>
</feature>
<dbReference type="Gene3D" id="3.30.565.10">
    <property type="entry name" value="Histidine kinase-like ATPase, C-terminal domain"/>
    <property type="match status" value="1"/>
</dbReference>
<feature type="transmembrane region" description="Helical" evidence="9">
    <location>
        <begin position="61"/>
        <end position="76"/>
    </location>
</feature>
<dbReference type="Gene3D" id="1.20.5.1930">
    <property type="match status" value="1"/>
</dbReference>
<reference evidence="12 13" key="1">
    <citation type="submission" date="2020-07" db="EMBL/GenBank/DDBJ databases">
        <title>Sequencing the genomes of 1000 actinobacteria strains.</title>
        <authorList>
            <person name="Klenk H.-P."/>
        </authorList>
    </citation>
    <scope>NUCLEOTIDE SEQUENCE [LARGE SCALE GENOMIC DNA]</scope>
    <source>
        <strain evidence="12 13">DSM 24482</strain>
    </source>
</reference>
<dbReference type="Proteomes" id="UP000618382">
    <property type="component" value="Unassembled WGS sequence"/>
</dbReference>
<keyword evidence="9" id="KW-0472">Membrane</keyword>
<comment type="catalytic activity">
    <reaction evidence="1">
        <text>ATP + protein L-histidine = ADP + protein N-phospho-L-histidine.</text>
        <dbReference type="EC" id="2.7.13.3"/>
    </reaction>
</comment>
<feature type="transmembrane region" description="Helical" evidence="9">
    <location>
        <begin position="30"/>
        <end position="49"/>
    </location>
</feature>
<evidence type="ECO:0000313" key="14">
    <source>
        <dbReference type="Proteomes" id="UP000618382"/>
    </source>
</evidence>